<dbReference type="InterPro" id="IPR035965">
    <property type="entry name" value="PAS-like_dom_sf"/>
</dbReference>
<feature type="compositionally biased region" description="Polar residues" evidence="1">
    <location>
        <begin position="352"/>
        <end position="364"/>
    </location>
</feature>
<name>R4X794_TAPDE</name>
<feature type="region of interest" description="Disordered" evidence="1">
    <location>
        <begin position="352"/>
        <end position="396"/>
    </location>
</feature>
<keyword evidence="4" id="KW-1185">Reference proteome</keyword>
<organism evidence="3 4">
    <name type="scientific">Taphrina deformans (strain PYCC 5710 / ATCC 11124 / CBS 356.35 / IMI 108563 / JCM 9778 / NBRC 8474)</name>
    <name type="common">Peach leaf curl fungus</name>
    <name type="synonym">Lalaria deformans</name>
    <dbReference type="NCBI Taxonomy" id="1097556"/>
    <lineage>
        <taxon>Eukaryota</taxon>
        <taxon>Fungi</taxon>
        <taxon>Dikarya</taxon>
        <taxon>Ascomycota</taxon>
        <taxon>Taphrinomycotina</taxon>
        <taxon>Taphrinomycetes</taxon>
        <taxon>Taphrinales</taxon>
        <taxon>Taphrinaceae</taxon>
        <taxon>Taphrina</taxon>
    </lineage>
</organism>
<evidence type="ECO:0000259" key="2">
    <source>
        <dbReference type="PROSITE" id="PS50112"/>
    </source>
</evidence>
<evidence type="ECO:0000313" key="3">
    <source>
        <dbReference type="EMBL" id="CCG80938.1"/>
    </source>
</evidence>
<dbReference type="STRING" id="1097556.R4X794"/>
<dbReference type="PROSITE" id="PS50112">
    <property type="entry name" value="PAS"/>
    <property type="match status" value="1"/>
</dbReference>
<dbReference type="eggNOG" id="ENOG502S8B6">
    <property type="taxonomic scope" value="Eukaryota"/>
</dbReference>
<dbReference type="OrthoDB" id="411251at2759"/>
<dbReference type="Pfam" id="PF08447">
    <property type="entry name" value="PAS_3"/>
    <property type="match status" value="1"/>
</dbReference>
<accession>R4X794</accession>
<sequence length="396" mass="42936">MHDLSADCIILYASDSIVDVLGYQPHEVSNKSTFDFFHMDDLPFARDRYENEVALNYASSLAYVRVRNKEGEWIGCECVFSCVYDVLIAATTVYKPGPRSNGRALAAPIVQSAFMASREAARYEMLAQLSAKFSSIAPNKSREPRAALILNRFTKQLTILHATHALTDITGMNVSDAIGCSFFDIMDIDCVEGAIDAIDRAKENDSVAYMRFRWESPQLRHQQAAAGTMISESNGQQQIGTSDGRSPEDLGVEAVVSCTSDGIIVVLRSASTSRLNLPPGGSFVVPWSTVPLYTPPTQTTVASDDSSSSSHMAMDPDILTSIQEISVFVWGLQHNKDVVQQHAQGTPGTFAIPNSANLTESSAESIEPSATLDDMSTSTAPEWGTSAPNAIEIESD</sequence>
<reference evidence="3 4" key="1">
    <citation type="journal article" date="2013" name="MBio">
        <title>Genome sequencing of the plant pathogen Taphrina deformans, the causal agent of peach leaf curl.</title>
        <authorList>
            <person name="Cisse O.H."/>
            <person name="Almeida J.M.G.C.F."/>
            <person name="Fonseca A."/>
            <person name="Kumar A.A."/>
            <person name="Salojaervi J."/>
            <person name="Overmyer K."/>
            <person name="Hauser P.M."/>
            <person name="Pagni M."/>
        </authorList>
    </citation>
    <scope>NUCLEOTIDE SEQUENCE [LARGE SCALE GENOMIC DNA]</scope>
    <source>
        <strain evidence="4">PYCC 5710 / ATCC 11124 / CBS 356.35 / IMI 108563 / JCM 9778 / NBRC 8474</strain>
    </source>
</reference>
<gene>
    <name evidence="3" type="ORF">TAPDE_000598</name>
</gene>
<protein>
    <recommendedName>
        <fullName evidence="2">PAS domain-containing protein</fullName>
    </recommendedName>
</protein>
<dbReference type="InterPro" id="IPR000014">
    <property type="entry name" value="PAS"/>
</dbReference>
<proteinExistence type="predicted"/>
<evidence type="ECO:0000313" key="4">
    <source>
        <dbReference type="Proteomes" id="UP000013776"/>
    </source>
</evidence>
<dbReference type="CDD" id="cd00130">
    <property type="entry name" value="PAS"/>
    <property type="match status" value="1"/>
</dbReference>
<comment type="caution">
    <text evidence="3">The sequence shown here is derived from an EMBL/GenBank/DDBJ whole genome shotgun (WGS) entry which is preliminary data.</text>
</comment>
<dbReference type="InterPro" id="IPR013655">
    <property type="entry name" value="PAS_fold_3"/>
</dbReference>
<feature type="domain" description="PAS" evidence="2">
    <location>
        <begin position="1"/>
        <end position="56"/>
    </location>
</feature>
<dbReference type="Gene3D" id="3.30.450.20">
    <property type="entry name" value="PAS domain"/>
    <property type="match status" value="1"/>
</dbReference>
<dbReference type="AlphaFoldDB" id="R4X794"/>
<dbReference type="SUPFAM" id="SSF55785">
    <property type="entry name" value="PYP-like sensor domain (PAS domain)"/>
    <property type="match status" value="2"/>
</dbReference>
<dbReference type="VEuPathDB" id="FungiDB:TAPDE_000598"/>
<dbReference type="EMBL" id="CAHR02000020">
    <property type="protein sequence ID" value="CCG80938.1"/>
    <property type="molecule type" value="Genomic_DNA"/>
</dbReference>
<evidence type="ECO:0000256" key="1">
    <source>
        <dbReference type="SAM" id="MobiDB-lite"/>
    </source>
</evidence>
<dbReference type="Proteomes" id="UP000013776">
    <property type="component" value="Unassembled WGS sequence"/>
</dbReference>